<organism evidence="2 3">
    <name type="scientific">Aspergillus coremiiformis</name>
    <dbReference type="NCBI Taxonomy" id="138285"/>
    <lineage>
        <taxon>Eukaryota</taxon>
        <taxon>Fungi</taxon>
        <taxon>Dikarya</taxon>
        <taxon>Ascomycota</taxon>
        <taxon>Pezizomycotina</taxon>
        <taxon>Eurotiomycetes</taxon>
        <taxon>Eurotiomycetidae</taxon>
        <taxon>Eurotiales</taxon>
        <taxon>Aspergillaceae</taxon>
        <taxon>Aspergillus</taxon>
        <taxon>Aspergillus subgen. Circumdati</taxon>
    </lineage>
</organism>
<protein>
    <submittedName>
        <fullName evidence="2">Uncharacterized protein</fullName>
    </submittedName>
</protein>
<feature type="transmembrane region" description="Helical" evidence="1">
    <location>
        <begin position="7"/>
        <end position="33"/>
    </location>
</feature>
<accession>A0A5N6Z5G8</accession>
<keyword evidence="3" id="KW-1185">Reference proteome</keyword>
<evidence type="ECO:0000256" key="1">
    <source>
        <dbReference type="SAM" id="Phobius"/>
    </source>
</evidence>
<reference evidence="3" key="1">
    <citation type="submission" date="2019-04" db="EMBL/GenBank/DDBJ databases">
        <title>Friends and foes A comparative genomics studyof 23 Aspergillus species from section Flavi.</title>
        <authorList>
            <consortium name="DOE Joint Genome Institute"/>
            <person name="Kjaerbolling I."/>
            <person name="Vesth T."/>
            <person name="Frisvad J.C."/>
            <person name="Nybo J.L."/>
            <person name="Theobald S."/>
            <person name="Kildgaard S."/>
            <person name="Isbrandt T."/>
            <person name="Kuo A."/>
            <person name="Sato A."/>
            <person name="Lyhne E.K."/>
            <person name="Kogle M.E."/>
            <person name="Wiebenga A."/>
            <person name="Kun R.S."/>
            <person name="Lubbers R.J."/>
            <person name="Makela M.R."/>
            <person name="Barry K."/>
            <person name="Chovatia M."/>
            <person name="Clum A."/>
            <person name="Daum C."/>
            <person name="Haridas S."/>
            <person name="He G."/>
            <person name="LaButti K."/>
            <person name="Lipzen A."/>
            <person name="Mondo S."/>
            <person name="Riley R."/>
            <person name="Salamov A."/>
            <person name="Simmons B.A."/>
            <person name="Magnuson J.K."/>
            <person name="Henrissat B."/>
            <person name="Mortensen U.H."/>
            <person name="Larsen T.O."/>
            <person name="Devries R.P."/>
            <person name="Grigoriev I.V."/>
            <person name="Machida M."/>
            <person name="Baker S.E."/>
            <person name="Andersen M.R."/>
        </authorList>
    </citation>
    <scope>NUCLEOTIDE SEQUENCE [LARGE SCALE GENOMIC DNA]</scope>
    <source>
        <strain evidence="3">CBS 553.77</strain>
    </source>
</reference>
<evidence type="ECO:0000313" key="3">
    <source>
        <dbReference type="Proteomes" id="UP000327118"/>
    </source>
</evidence>
<feature type="transmembrane region" description="Helical" evidence="1">
    <location>
        <begin position="76"/>
        <end position="100"/>
    </location>
</feature>
<sequence>MWFAICTFFIFFSVSFFISISFFVSMISTTFWASFASRRTPRNHEIYRVDFFSTVVAGVGGKTRSQLHRQKMKSGIFLSVNDTVVILHFSFLSLTVVFLIPNRMIPIKDSSLVVAEEIGLGLLETEGSRRDWLGVNIRSTPYSVHTSIRSTCGVFHPARIGWQIQWY</sequence>
<gene>
    <name evidence="2" type="ORF">BDV28DRAFT_118983</name>
</gene>
<proteinExistence type="predicted"/>
<name>A0A5N6Z5G8_9EURO</name>
<dbReference type="AlphaFoldDB" id="A0A5N6Z5G8"/>
<keyword evidence="1" id="KW-0472">Membrane</keyword>
<keyword evidence="1" id="KW-0812">Transmembrane</keyword>
<keyword evidence="1" id="KW-1133">Transmembrane helix</keyword>
<dbReference type="Proteomes" id="UP000327118">
    <property type="component" value="Unassembled WGS sequence"/>
</dbReference>
<evidence type="ECO:0000313" key="2">
    <source>
        <dbReference type="EMBL" id="KAE8352885.1"/>
    </source>
</evidence>
<dbReference type="EMBL" id="ML739115">
    <property type="protein sequence ID" value="KAE8352885.1"/>
    <property type="molecule type" value="Genomic_DNA"/>
</dbReference>